<proteinExistence type="predicted"/>
<name>A0ABW6LL89_9ACTN</name>
<protein>
    <submittedName>
        <fullName evidence="1">Uncharacterized protein</fullName>
    </submittedName>
</protein>
<comment type="caution">
    <text evidence="1">The sequence shown here is derived from an EMBL/GenBank/DDBJ whole genome shotgun (WGS) entry which is preliminary data.</text>
</comment>
<dbReference type="InterPro" id="IPR029014">
    <property type="entry name" value="NiFe-Hase_large"/>
</dbReference>
<gene>
    <name evidence="1" type="ORF">ACFYM3_29185</name>
</gene>
<reference evidence="1 2" key="1">
    <citation type="submission" date="2024-10" db="EMBL/GenBank/DDBJ databases">
        <title>The Natural Products Discovery Center: Release of the First 8490 Sequenced Strains for Exploring Actinobacteria Biosynthetic Diversity.</title>
        <authorList>
            <person name="Kalkreuter E."/>
            <person name="Kautsar S.A."/>
            <person name="Yang D."/>
            <person name="Bader C.D."/>
            <person name="Teijaro C.N."/>
            <person name="Fluegel L."/>
            <person name="Davis C.M."/>
            <person name="Simpson J.R."/>
            <person name="Lauterbach L."/>
            <person name="Steele A.D."/>
            <person name="Gui C."/>
            <person name="Meng S."/>
            <person name="Li G."/>
            <person name="Viehrig K."/>
            <person name="Ye F."/>
            <person name="Su P."/>
            <person name="Kiefer A.F."/>
            <person name="Nichols A."/>
            <person name="Cepeda A.J."/>
            <person name="Yan W."/>
            <person name="Fan B."/>
            <person name="Jiang Y."/>
            <person name="Adhikari A."/>
            <person name="Zheng C.-J."/>
            <person name="Schuster L."/>
            <person name="Cowan T.M."/>
            <person name="Smanski M.J."/>
            <person name="Chevrette M.G."/>
            <person name="De Carvalho L.P.S."/>
            <person name="Shen B."/>
        </authorList>
    </citation>
    <scope>NUCLEOTIDE SEQUENCE [LARGE SCALE GENOMIC DNA]</scope>
    <source>
        <strain evidence="1 2">NPDC007066</strain>
    </source>
</reference>
<organism evidence="1 2">
    <name type="scientific">Streptomyces massasporeus</name>
    <dbReference type="NCBI Taxonomy" id="67324"/>
    <lineage>
        <taxon>Bacteria</taxon>
        <taxon>Bacillati</taxon>
        <taxon>Actinomycetota</taxon>
        <taxon>Actinomycetes</taxon>
        <taxon>Kitasatosporales</taxon>
        <taxon>Streptomycetaceae</taxon>
        <taxon>Streptomyces</taxon>
    </lineage>
</organism>
<dbReference type="InterPro" id="IPR017938">
    <property type="entry name" value="Riboflavin_synthase-like_b-brl"/>
</dbReference>
<evidence type="ECO:0000313" key="1">
    <source>
        <dbReference type="EMBL" id="MFE9228626.1"/>
    </source>
</evidence>
<dbReference type="SUPFAM" id="SSF63380">
    <property type="entry name" value="Riboflavin synthase domain-like"/>
    <property type="match status" value="1"/>
</dbReference>
<sequence length="167" mass="18157">MTDLPVPHKVSRVRRETADTVSLTLTPAGDEALGPFTPGQFAMVYAFGVGEIPVSVSRIGSGSWSTRSVRWARYRPRCARSGRASRSAWLPAGRRAEGTVTDACPVPPTAQNQGAIEDDLVRTVEQVLAEGDPSDEELTHLCERAIRNHDPCISCSTHFLDLTIDRA</sequence>
<evidence type="ECO:0000313" key="2">
    <source>
        <dbReference type="Proteomes" id="UP001601288"/>
    </source>
</evidence>
<dbReference type="Gene3D" id="1.10.645.10">
    <property type="entry name" value="Cytochrome-c3 Hydrogenase, chain B"/>
    <property type="match status" value="1"/>
</dbReference>
<dbReference type="Proteomes" id="UP001601288">
    <property type="component" value="Unassembled WGS sequence"/>
</dbReference>
<dbReference type="EMBL" id="JBIAFP010000020">
    <property type="protein sequence ID" value="MFE9228626.1"/>
    <property type="molecule type" value="Genomic_DNA"/>
</dbReference>
<dbReference type="RefSeq" id="WP_388388693.1">
    <property type="nucleotide sequence ID" value="NZ_JBEYGJ010000019.1"/>
</dbReference>
<dbReference type="SUPFAM" id="SSF56762">
    <property type="entry name" value="HydB/Nqo4-like"/>
    <property type="match status" value="1"/>
</dbReference>
<accession>A0ABW6LL89</accession>
<keyword evidence="2" id="KW-1185">Reference proteome</keyword>
<dbReference type="Gene3D" id="2.40.30.10">
    <property type="entry name" value="Translation factors"/>
    <property type="match status" value="1"/>
</dbReference>